<dbReference type="PANTHER" id="PTHR46931:SF6">
    <property type="entry name" value="CRIB DOMAIN-CONTAINING PROTEIN RIC4"/>
    <property type="match status" value="1"/>
</dbReference>
<feature type="domain" description="CRIB" evidence="1">
    <location>
        <begin position="116"/>
        <end position="129"/>
    </location>
</feature>
<dbReference type="PANTHER" id="PTHR46931">
    <property type="entry name" value="CRIB DOMAIN-CONTAINING PROTEIN RIC2"/>
    <property type="match status" value="1"/>
</dbReference>
<dbReference type="AlphaFoldDB" id="A0A118K4R0"/>
<gene>
    <name evidence="2" type="ORF">Ccrd_013703</name>
</gene>
<dbReference type="InterPro" id="IPR000095">
    <property type="entry name" value="CRIB_dom"/>
</dbReference>
<dbReference type="CDD" id="cd00132">
    <property type="entry name" value="CRIB"/>
    <property type="match status" value="1"/>
</dbReference>
<dbReference type="Gene3D" id="3.90.810.10">
    <property type="entry name" value="CRIB domain"/>
    <property type="match status" value="1"/>
</dbReference>
<dbReference type="STRING" id="59895.A0A118K4R0"/>
<name>A0A118K4R0_CYNCS</name>
<dbReference type="InterPro" id="IPR044509">
    <property type="entry name" value="RIC2/4"/>
</dbReference>
<dbReference type="PROSITE" id="PS50108">
    <property type="entry name" value="CRIB"/>
    <property type="match status" value="1"/>
</dbReference>
<dbReference type="Proteomes" id="UP000243975">
    <property type="component" value="Unassembled WGS sequence"/>
</dbReference>
<keyword evidence="3" id="KW-1185">Reference proteome</keyword>
<dbReference type="SMART" id="SM00285">
    <property type="entry name" value="PBD"/>
    <property type="match status" value="1"/>
</dbReference>
<evidence type="ECO:0000313" key="2">
    <source>
        <dbReference type="EMBL" id="KVI07918.1"/>
    </source>
</evidence>
<accession>A0A118K4R0</accession>
<reference evidence="2 3" key="1">
    <citation type="journal article" date="2016" name="Sci. Rep.">
        <title>The genome sequence of the outbreeding globe artichoke constructed de novo incorporating a phase-aware low-pass sequencing strategy of F1 progeny.</title>
        <authorList>
            <person name="Scaglione D."/>
            <person name="Reyes-Chin-Wo S."/>
            <person name="Acquadro A."/>
            <person name="Froenicke L."/>
            <person name="Portis E."/>
            <person name="Beitel C."/>
            <person name="Tirone M."/>
            <person name="Mauro R."/>
            <person name="Lo Monaco A."/>
            <person name="Mauromicale G."/>
            <person name="Faccioli P."/>
            <person name="Cattivelli L."/>
            <person name="Rieseberg L."/>
            <person name="Michelmore R."/>
            <person name="Lanteri S."/>
        </authorList>
    </citation>
    <scope>NUCLEOTIDE SEQUENCE [LARGE SCALE GENOMIC DNA]</scope>
    <source>
        <strain evidence="2">2C</strain>
    </source>
</reference>
<dbReference type="OrthoDB" id="678664at2759"/>
<sequence>MMKDRMERLVVFPFATGCVSASSIAVCVQHGRRPKEELNSSRMVRRSFDIPRDPKDEELGAATASENLAKGSFRFLALSKPNVSVGLHRLTRSIKNLSQSLVSKEEIEEAQMELEIGLPTDVKHVAHVGFDGSVTSDVNRHGNHTTSEFLGFCPISFAQLEERLAMCMSIDPSHDNTKYATEPSMA</sequence>
<dbReference type="InterPro" id="IPR036936">
    <property type="entry name" value="CRIB_dom_sf"/>
</dbReference>
<dbReference type="Gramene" id="KVI07918">
    <property type="protein sequence ID" value="KVI07918"/>
    <property type="gene ID" value="Ccrd_013703"/>
</dbReference>
<dbReference type="Pfam" id="PF00786">
    <property type="entry name" value="PBD"/>
    <property type="match status" value="1"/>
</dbReference>
<dbReference type="EMBL" id="LEKV01001463">
    <property type="protein sequence ID" value="KVI07918.1"/>
    <property type="molecule type" value="Genomic_DNA"/>
</dbReference>
<proteinExistence type="predicted"/>
<comment type="caution">
    <text evidence="2">The sequence shown here is derived from an EMBL/GenBank/DDBJ whole genome shotgun (WGS) entry which is preliminary data.</text>
</comment>
<evidence type="ECO:0000313" key="3">
    <source>
        <dbReference type="Proteomes" id="UP000243975"/>
    </source>
</evidence>
<dbReference type="OMA" id="SHYFIRY"/>
<evidence type="ECO:0000259" key="1">
    <source>
        <dbReference type="PROSITE" id="PS50108"/>
    </source>
</evidence>
<protein>
    <submittedName>
        <fullName evidence="2">PAK-box/P21-Rho-binding</fullName>
    </submittedName>
</protein>
<organism evidence="2 3">
    <name type="scientific">Cynara cardunculus var. scolymus</name>
    <name type="common">Globe artichoke</name>
    <name type="synonym">Cynara scolymus</name>
    <dbReference type="NCBI Taxonomy" id="59895"/>
    <lineage>
        <taxon>Eukaryota</taxon>
        <taxon>Viridiplantae</taxon>
        <taxon>Streptophyta</taxon>
        <taxon>Embryophyta</taxon>
        <taxon>Tracheophyta</taxon>
        <taxon>Spermatophyta</taxon>
        <taxon>Magnoliopsida</taxon>
        <taxon>eudicotyledons</taxon>
        <taxon>Gunneridae</taxon>
        <taxon>Pentapetalae</taxon>
        <taxon>asterids</taxon>
        <taxon>campanulids</taxon>
        <taxon>Asterales</taxon>
        <taxon>Asteraceae</taxon>
        <taxon>Carduoideae</taxon>
        <taxon>Cardueae</taxon>
        <taxon>Carduinae</taxon>
        <taxon>Cynara</taxon>
    </lineage>
</organism>